<feature type="coiled-coil region" evidence="2">
    <location>
        <begin position="111"/>
        <end position="162"/>
    </location>
</feature>
<dbReference type="Proteomes" id="UP000190235">
    <property type="component" value="Chromosome I"/>
</dbReference>
<keyword evidence="2" id="KW-0175">Coiled coil</keyword>
<feature type="transmembrane region" description="Helical" evidence="3">
    <location>
        <begin position="6"/>
        <end position="23"/>
    </location>
</feature>
<dbReference type="Gene3D" id="2.40.420.20">
    <property type="match status" value="1"/>
</dbReference>
<dbReference type="Pfam" id="PF25954">
    <property type="entry name" value="Beta-barrel_RND_2"/>
    <property type="match status" value="1"/>
</dbReference>
<proteinExistence type="inferred from homology"/>
<dbReference type="RefSeq" id="WP_079734716.1">
    <property type="nucleotide sequence ID" value="NZ_LT670848.1"/>
</dbReference>
<dbReference type="SUPFAM" id="SSF111369">
    <property type="entry name" value="HlyD-like secretion proteins"/>
    <property type="match status" value="1"/>
</dbReference>
<dbReference type="InterPro" id="IPR058792">
    <property type="entry name" value="Beta-barrel_RND_2"/>
</dbReference>
<name>A0A1M7KPW1_9FLAO</name>
<dbReference type="NCBIfam" id="TIGR01730">
    <property type="entry name" value="RND_mfp"/>
    <property type="match status" value="1"/>
</dbReference>
<feature type="domain" description="CusB-like beta-barrel" evidence="4">
    <location>
        <begin position="204"/>
        <end position="276"/>
    </location>
</feature>
<dbReference type="Gene3D" id="1.10.287.470">
    <property type="entry name" value="Helix hairpin bin"/>
    <property type="match status" value="1"/>
</dbReference>
<accession>A0A1M7KPW1</accession>
<evidence type="ECO:0000259" key="4">
    <source>
        <dbReference type="Pfam" id="PF25954"/>
    </source>
</evidence>
<evidence type="ECO:0000256" key="2">
    <source>
        <dbReference type="SAM" id="Coils"/>
    </source>
</evidence>
<comment type="similarity">
    <text evidence="1">Belongs to the membrane fusion protein (MFP) (TC 8.A.1) family.</text>
</comment>
<feature type="domain" description="YknX-like C-terminal permuted SH3-like" evidence="5">
    <location>
        <begin position="281"/>
        <end position="348"/>
    </location>
</feature>
<evidence type="ECO:0000259" key="5">
    <source>
        <dbReference type="Pfam" id="PF25989"/>
    </source>
</evidence>
<dbReference type="GO" id="GO:1990281">
    <property type="term" value="C:efflux pump complex"/>
    <property type="evidence" value="ECO:0007669"/>
    <property type="project" value="TreeGrafter"/>
</dbReference>
<dbReference type="Pfam" id="PF25989">
    <property type="entry name" value="YknX_C"/>
    <property type="match status" value="1"/>
</dbReference>
<sequence>MKKKTIITIVVLVGIAAAFFFILENNKKKNQEEVNIVAEKNNNVVVRTIEVGKEDIEGAFNVNGTFLAKTTSQISAELNGQVAAIYVQEGESVVSGQVLARLVGDKINVNVNNAKAALDNAVATLNRYKAAYETGGVTAVQLDQAKLQVDNARAQFESASLNSGDTQIKAKGSGIVNKKFVEEGAIVAPGTPILEVVDISTLKLKVEVDEALVSQLKIGDSVKVNPSVKNNSIPGKITFIAPASNGALKFPVEITIENQNYDLKAGMYGTATFNASGVDNVLTIPREAFVGSVSDNQVFVVNDNVASLTKIQAGVNYGDKVEVTKGLKEGDQVVTSGQINLSDNTPVKILK</sequence>
<dbReference type="AlphaFoldDB" id="A0A1M7KPW1"/>
<dbReference type="InterPro" id="IPR058637">
    <property type="entry name" value="YknX-like_C"/>
</dbReference>
<organism evidence="6 7">
    <name type="scientific">Salegentibacter salegens</name>
    <dbReference type="NCBI Taxonomy" id="143223"/>
    <lineage>
        <taxon>Bacteria</taxon>
        <taxon>Pseudomonadati</taxon>
        <taxon>Bacteroidota</taxon>
        <taxon>Flavobacteriia</taxon>
        <taxon>Flavobacteriales</taxon>
        <taxon>Flavobacteriaceae</taxon>
        <taxon>Salegentibacter</taxon>
    </lineage>
</organism>
<evidence type="ECO:0000256" key="3">
    <source>
        <dbReference type="SAM" id="Phobius"/>
    </source>
</evidence>
<dbReference type="STRING" id="143223.SAMN05878281_1547"/>
<keyword evidence="7" id="KW-1185">Reference proteome</keyword>
<keyword evidence="3" id="KW-0472">Membrane</keyword>
<evidence type="ECO:0000313" key="6">
    <source>
        <dbReference type="EMBL" id="SHM67545.1"/>
    </source>
</evidence>
<evidence type="ECO:0000256" key="1">
    <source>
        <dbReference type="ARBA" id="ARBA00009477"/>
    </source>
</evidence>
<dbReference type="InterPro" id="IPR006143">
    <property type="entry name" value="RND_pump_MFP"/>
</dbReference>
<reference evidence="7" key="1">
    <citation type="submission" date="2016-11" db="EMBL/GenBank/DDBJ databases">
        <authorList>
            <person name="Varghese N."/>
            <person name="Submissions S."/>
        </authorList>
    </citation>
    <scope>NUCLEOTIDE SEQUENCE [LARGE SCALE GENOMIC DNA]</scope>
    <source>
        <strain evidence="7">ACAM 48</strain>
    </source>
</reference>
<dbReference type="EMBL" id="LT670848">
    <property type="protein sequence ID" value="SHM67545.1"/>
    <property type="molecule type" value="Genomic_DNA"/>
</dbReference>
<dbReference type="Gene3D" id="2.40.50.100">
    <property type="match status" value="1"/>
</dbReference>
<dbReference type="GO" id="GO:0015562">
    <property type="term" value="F:efflux transmembrane transporter activity"/>
    <property type="evidence" value="ECO:0007669"/>
    <property type="project" value="TreeGrafter"/>
</dbReference>
<evidence type="ECO:0000313" key="7">
    <source>
        <dbReference type="Proteomes" id="UP000190235"/>
    </source>
</evidence>
<keyword evidence="3" id="KW-1133">Transmembrane helix</keyword>
<dbReference type="Gene3D" id="2.40.30.170">
    <property type="match status" value="1"/>
</dbReference>
<gene>
    <name evidence="6" type="ORF">SAMN05878281_1547</name>
</gene>
<keyword evidence="3" id="KW-0812">Transmembrane</keyword>
<protein>
    <submittedName>
        <fullName evidence="6">RND family efflux transporter, MFP subunit</fullName>
    </submittedName>
</protein>
<dbReference type="PANTHER" id="PTHR30469">
    <property type="entry name" value="MULTIDRUG RESISTANCE PROTEIN MDTA"/>
    <property type="match status" value="1"/>
</dbReference>
<dbReference type="OrthoDB" id="9784685at2"/>